<organism evidence="2 3">
    <name type="scientific">Stephania cephalantha</name>
    <dbReference type="NCBI Taxonomy" id="152367"/>
    <lineage>
        <taxon>Eukaryota</taxon>
        <taxon>Viridiplantae</taxon>
        <taxon>Streptophyta</taxon>
        <taxon>Embryophyta</taxon>
        <taxon>Tracheophyta</taxon>
        <taxon>Spermatophyta</taxon>
        <taxon>Magnoliopsida</taxon>
        <taxon>Ranunculales</taxon>
        <taxon>Menispermaceae</taxon>
        <taxon>Menispermoideae</taxon>
        <taxon>Cissampelideae</taxon>
        <taxon>Stephania</taxon>
    </lineage>
</organism>
<reference evidence="2 3" key="1">
    <citation type="submission" date="2024-01" db="EMBL/GenBank/DDBJ databases">
        <title>Genome assemblies of Stephania.</title>
        <authorList>
            <person name="Yang L."/>
        </authorList>
    </citation>
    <scope>NUCLEOTIDE SEQUENCE [LARGE SCALE GENOMIC DNA]</scope>
    <source>
        <strain evidence="2">JXDWG</strain>
        <tissue evidence="2">Leaf</tissue>
    </source>
</reference>
<dbReference type="AlphaFoldDB" id="A0AAP0IRY6"/>
<comment type="caution">
    <text evidence="2">The sequence shown here is derived from an EMBL/GenBank/DDBJ whole genome shotgun (WGS) entry which is preliminary data.</text>
</comment>
<accession>A0AAP0IRY6</accession>
<sequence>MNGVRGANGTATAVSVRTNGAACEQIQWWRRSYPSGGNGEHIFACGSGGTKAQRSTWQTESVAASGGGSANDGERFEWRQSAID</sequence>
<dbReference type="Proteomes" id="UP001419268">
    <property type="component" value="Unassembled WGS sequence"/>
</dbReference>
<dbReference type="EMBL" id="JBBNAG010000007">
    <property type="protein sequence ID" value="KAK9120290.1"/>
    <property type="molecule type" value="Genomic_DNA"/>
</dbReference>
<evidence type="ECO:0000313" key="3">
    <source>
        <dbReference type="Proteomes" id="UP001419268"/>
    </source>
</evidence>
<evidence type="ECO:0000313" key="2">
    <source>
        <dbReference type="EMBL" id="KAK9120290.1"/>
    </source>
</evidence>
<feature type="compositionally biased region" description="Polar residues" evidence="1">
    <location>
        <begin position="50"/>
        <end position="62"/>
    </location>
</feature>
<feature type="region of interest" description="Disordered" evidence="1">
    <location>
        <begin position="47"/>
        <end position="84"/>
    </location>
</feature>
<protein>
    <submittedName>
        <fullName evidence="2">Uncharacterized protein</fullName>
    </submittedName>
</protein>
<proteinExistence type="predicted"/>
<evidence type="ECO:0000256" key="1">
    <source>
        <dbReference type="SAM" id="MobiDB-lite"/>
    </source>
</evidence>
<gene>
    <name evidence="2" type="ORF">Scep_018383</name>
</gene>
<name>A0AAP0IRY6_9MAGN</name>
<keyword evidence="3" id="KW-1185">Reference proteome</keyword>